<keyword evidence="1" id="KW-0436">Ligase</keyword>
<dbReference type="GO" id="GO:0016874">
    <property type="term" value="F:ligase activity"/>
    <property type="evidence" value="ECO:0007669"/>
    <property type="project" value="UniProtKB-KW"/>
</dbReference>
<evidence type="ECO:0000313" key="2">
    <source>
        <dbReference type="Proteomes" id="UP001464923"/>
    </source>
</evidence>
<name>A0ABV1K1A2_9PSEU</name>
<accession>A0ABV1K1A2</accession>
<evidence type="ECO:0000313" key="1">
    <source>
        <dbReference type="EMBL" id="MEQ3541574.1"/>
    </source>
</evidence>
<reference evidence="1 2" key="1">
    <citation type="submission" date="2024-03" db="EMBL/GenBank/DDBJ databases">
        <title>Draft genome sequence of Pseudonocardia tropica JCM 19149.</title>
        <authorList>
            <person name="Butdee W."/>
            <person name="Duangmal K."/>
        </authorList>
    </citation>
    <scope>NUCLEOTIDE SEQUENCE [LARGE SCALE GENOMIC DNA]</scope>
    <source>
        <strain evidence="1 2">JCM 19149</strain>
    </source>
</reference>
<dbReference type="RefSeq" id="WP_345645538.1">
    <property type="nucleotide sequence ID" value="NZ_BAABLY010000033.1"/>
</dbReference>
<proteinExistence type="predicted"/>
<sequence>MPSTVRFRLDDDGAAALTALRDRLAAAGIPVASGTPQVTVAAAGTVPPPAVRELTAELRLVALPVLWLAGLGSVGPDAPDVLALTAVTDPEVLAVHTAVHDALAGRVRGAHAAHLPGSWLPHVVLATGRPAEAFALLHPVEPVRARITAVELHDSRTGETAVLGGPAEDRPRRP</sequence>
<keyword evidence="2" id="KW-1185">Reference proteome</keyword>
<comment type="caution">
    <text evidence="1">The sequence shown here is derived from an EMBL/GenBank/DDBJ whole genome shotgun (WGS) entry which is preliminary data.</text>
</comment>
<dbReference type="EMBL" id="JBEDNP010000016">
    <property type="protein sequence ID" value="MEQ3541574.1"/>
    <property type="molecule type" value="Genomic_DNA"/>
</dbReference>
<organism evidence="1 2">
    <name type="scientific">Pseudonocardia tropica</name>
    <dbReference type="NCBI Taxonomy" id="681289"/>
    <lineage>
        <taxon>Bacteria</taxon>
        <taxon>Bacillati</taxon>
        <taxon>Actinomycetota</taxon>
        <taxon>Actinomycetes</taxon>
        <taxon>Pseudonocardiales</taxon>
        <taxon>Pseudonocardiaceae</taxon>
        <taxon>Pseudonocardia</taxon>
    </lineage>
</organism>
<dbReference type="Gene3D" id="3.90.1140.10">
    <property type="entry name" value="Cyclic phosphodiesterase"/>
    <property type="match status" value="1"/>
</dbReference>
<protein>
    <submittedName>
        <fullName evidence="1">2'-5' RNA ligase family protein</fullName>
    </submittedName>
</protein>
<dbReference type="Proteomes" id="UP001464923">
    <property type="component" value="Unassembled WGS sequence"/>
</dbReference>
<gene>
    <name evidence="1" type="ORF">WHI96_22425</name>
</gene>